<dbReference type="EMBL" id="LGUC01000001">
    <property type="protein sequence ID" value="KPN31531.1"/>
    <property type="molecule type" value="Genomic_DNA"/>
</dbReference>
<evidence type="ECO:0000313" key="2">
    <source>
        <dbReference type="EMBL" id="KPN31531.1"/>
    </source>
</evidence>
<dbReference type="STRING" id="699431.SY89_02278"/>
<evidence type="ECO:0000256" key="1">
    <source>
        <dbReference type="SAM" id="MobiDB-lite"/>
    </source>
</evidence>
<feature type="region of interest" description="Disordered" evidence="1">
    <location>
        <begin position="23"/>
        <end position="116"/>
    </location>
</feature>
<dbReference type="RefSeq" id="WP_204374443.1">
    <property type="nucleotide sequence ID" value="NZ_LGUC01000001.1"/>
</dbReference>
<dbReference type="PROSITE" id="PS51257">
    <property type="entry name" value="PROKAR_LIPOPROTEIN"/>
    <property type="match status" value="1"/>
</dbReference>
<name>A0A0N8I076_9EURY</name>
<feature type="compositionally biased region" description="Acidic residues" evidence="1">
    <location>
        <begin position="33"/>
        <end position="53"/>
    </location>
</feature>
<evidence type="ECO:0000313" key="3">
    <source>
        <dbReference type="Proteomes" id="UP000050535"/>
    </source>
</evidence>
<dbReference type="AlphaFoldDB" id="A0A0N8I076"/>
<organism evidence="2 3">
    <name type="scientific">Halolamina pelagica</name>
    <dbReference type="NCBI Taxonomy" id="699431"/>
    <lineage>
        <taxon>Archaea</taxon>
        <taxon>Methanobacteriati</taxon>
        <taxon>Methanobacteriota</taxon>
        <taxon>Stenosarchaea group</taxon>
        <taxon>Halobacteria</taxon>
        <taxon>Halobacteriales</taxon>
        <taxon>Haloferacaceae</taxon>
    </lineage>
</organism>
<dbReference type="Proteomes" id="UP000050535">
    <property type="component" value="Unassembled WGS sequence"/>
</dbReference>
<proteinExistence type="predicted"/>
<dbReference type="InterPro" id="IPR019546">
    <property type="entry name" value="TAT_signal_bac_arc"/>
</dbReference>
<dbReference type="PROSITE" id="PS51318">
    <property type="entry name" value="TAT"/>
    <property type="match status" value="1"/>
</dbReference>
<comment type="caution">
    <text evidence="2">The sequence shown here is derived from an EMBL/GenBank/DDBJ whole genome shotgun (WGS) entry which is preliminary data.</text>
</comment>
<feature type="compositionally biased region" description="Polar residues" evidence="1">
    <location>
        <begin position="84"/>
        <end position="93"/>
    </location>
</feature>
<reference evidence="3" key="1">
    <citation type="submission" date="2013-11" db="EMBL/GenBank/DDBJ databases">
        <authorList>
            <person name="Hoang H.T."/>
            <person name="Killian M.L."/>
            <person name="Madson D.M."/>
            <person name="Arruda P.H.E."/>
            <person name="Sun D."/>
            <person name="Schwartz K.J."/>
            <person name="Yoon K."/>
        </authorList>
    </citation>
    <scope>NUCLEOTIDE SEQUENCE [LARGE SCALE GENOMIC DNA]</scope>
    <source>
        <strain evidence="3">CDK2</strain>
    </source>
</reference>
<accession>A0A0N8I076</accession>
<dbReference type="InterPro" id="IPR006311">
    <property type="entry name" value="TAT_signal"/>
</dbReference>
<protein>
    <submittedName>
        <fullName evidence="2">Uncharacterized protein</fullName>
    </submittedName>
</protein>
<sequence>MPEETTRRSFLAAAGTGVAAALAGCGGNAPDQTDTESPTDEPEGGSDDTETEESTPMAGGTLQMMATGSIQTLDPINAKGSGAGYNQYNQQLFQFPDGEYPRSRRSRRTTSCPRTA</sequence>
<gene>
    <name evidence="2" type="ORF">SY89_02278</name>
</gene>
<feature type="compositionally biased region" description="Polar residues" evidence="1">
    <location>
        <begin position="64"/>
        <end position="74"/>
    </location>
</feature>
<dbReference type="NCBIfam" id="TIGR01409">
    <property type="entry name" value="TAT_signal_seq"/>
    <property type="match status" value="1"/>
</dbReference>
<keyword evidence="3" id="KW-1185">Reference proteome</keyword>